<dbReference type="EMBL" id="HG316456">
    <property type="protein sequence ID" value="CDF88807.1"/>
    <property type="molecule type" value="Genomic_DNA"/>
</dbReference>
<dbReference type="Pfam" id="PF10806">
    <property type="entry name" value="SAM35"/>
    <property type="match status" value="1"/>
</dbReference>
<protein>
    <submittedName>
        <fullName evidence="1">ZYBA0S03-02366g1_1</fullName>
    </submittedName>
</protein>
<dbReference type="Proteomes" id="UP000019375">
    <property type="component" value="Unassembled WGS sequence"/>
</dbReference>
<dbReference type="AlphaFoldDB" id="A0A8J2T691"/>
<evidence type="ECO:0000313" key="1">
    <source>
        <dbReference type="EMBL" id="CDF88807.1"/>
    </source>
</evidence>
<accession>A0A8J2T691</accession>
<sequence>MTIFTIPGPIKALFDNFPLETYPAVSKQDDAMTNELSRRTYEFQGSNSFQDDINNTFTLGVYNVFHQADVLLASDPWCLYAQLSLCKKNFLKLPQKTRLESGKSKKPRQSMAVLSPLATTTETLPILVEGYNKRFIRSSESIHETLKLRVVENPQQLMYIILLDHIIYDCWVAEVLFHISDEEFLNLYSFDAGEQQLGVKKLVAMNLKAQLIKRNEFSLRHKILANLITAFASYRTSSLAELLDPIFENCKRVLAQFQKLLDVNPICTTPTYLELKIASYVLCALNLPVEAPLRVFVEQKCPRLLNHSQMVLDKFK</sequence>
<reference evidence="2" key="1">
    <citation type="journal article" date="2013" name="Genome Announc.">
        <title>Genome sequence of the food spoilage yeast Zygosaccharomyces bailii CLIB 213(T).</title>
        <authorList>
            <person name="Galeote V."/>
            <person name="Bigey F."/>
            <person name="Devillers H."/>
            <person name="Neuveglise C."/>
            <person name="Dequin S."/>
        </authorList>
    </citation>
    <scope>NUCLEOTIDE SEQUENCE [LARGE SCALE GENOMIC DNA]</scope>
    <source>
        <strain evidence="2">CLIB 213 / ATCC 58445 / CBS 680 / CCRC 21525 / NBRC 1098 / NCYC 1416 / NRRL Y-2227</strain>
    </source>
</reference>
<keyword evidence="2" id="KW-1185">Reference proteome</keyword>
<dbReference type="OrthoDB" id="198787at2759"/>
<proteinExistence type="predicted"/>
<name>A0A8J2T691_ZYGB2</name>
<dbReference type="InterPro" id="IPR021211">
    <property type="entry name" value="SAM35"/>
</dbReference>
<gene>
    <name evidence="1" type="ORF">BN860_02366g</name>
</gene>
<evidence type="ECO:0000313" key="2">
    <source>
        <dbReference type="Proteomes" id="UP000019375"/>
    </source>
</evidence>
<organism evidence="1 2">
    <name type="scientific">Zygosaccharomyces bailii (strain CLIB 213 / ATCC 58445 / CBS 680 / BCRC 21525 / NBRC 1098 / NCYC 1416 / NRRL Y-2227)</name>
    <dbReference type="NCBI Taxonomy" id="1333698"/>
    <lineage>
        <taxon>Eukaryota</taxon>
        <taxon>Fungi</taxon>
        <taxon>Dikarya</taxon>
        <taxon>Ascomycota</taxon>
        <taxon>Saccharomycotina</taxon>
        <taxon>Saccharomycetes</taxon>
        <taxon>Saccharomycetales</taxon>
        <taxon>Saccharomycetaceae</taxon>
        <taxon>Zygosaccharomyces</taxon>
    </lineage>
</organism>